<evidence type="ECO:0000313" key="3">
    <source>
        <dbReference type="EMBL" id="ANN78750.1"/>
    </source>
</evidence>
<dbReference type="InterPro" id="IPR019405">
    <property type="entry name" value="Lactonase_7-beta_prop"/>
</dbReference>
<dbReference type="InterPro" id="IPR051200">
    <property type="entry name" value="Host-pathogen_enzymatic-act"/>
</dbReference>
<dbReference type="InterPro" id="IPR011964">
    <property type="entry name" value="YVTN_b-propeller_repeat"/>
</dbReference>
<dbReference type="SMART" id="SM00429">
    <property type="entry name" value="IPT"/>
    <property type="match status" value="1"/>
</dbReference>
<dbReference type="InterPro" id="IPR015943">
    <property type="entry name" value="WD40/YVTN_repeat-like_dom_sf"/>
</dbReference>
<dbReference type="STRING" id="463014.BAU07_17955"/>
<dbReference type="Gene3D" id="2.130.10.10">
    <property type="entry name" value="YVTN repeat-like/Quinoprotein amine dehydrogenase"/>
    <property type="match status" value="2"/>
</dbReference>
<dbReference type="SUPFAM" id="SSF50974">
    <property type="entry name" value="Nitrous oxide reductase, N-terminal domain"/>
    <property type="match status" value="1"/>
</dbReference>
<dbReference type="Pfam" id="PF10282">
    <property type="entry name" value="Lactonase"/>
    <property type="match status" value="2"/>
</dbReference>
<reference evidence="3 4" key="1">
    <citation type="submission" date="2016-06" db="EMBL/GenBank/DDBJ databases">
        <title>Complete genome sequences of Bordetella bronchialis and Bordetella flabilis.</title>
        <authorList>
            <person name="LiPuma J.J."/>
            <person name="Spilker T."/>
        </authorList>
    </citation>
    <scope>NUCLEOTIDE SEQUENCE [LARGE SCALE GENOMIC DNA]</scope>
    <source>
        <strain evidence="3 4">AU10664</strain>
    </source>
</reference>
<dbReference type="EMBL" id="CP016172">
    <property type="protein sequence ID" value="ANN78750.1"/>
    <property type="molecule type" value="Genomic_DNA"/>
</dbReference>
<evidence type="ECO:0000259" key="2">
    <source>
        <dbReference type="SMART" id="SM00429"/>
    </source>
</evidence>
<evidence type="ECO:0000313" key="4">
    <source>
        <dbReference type="Proteomes" id="UP000091926"/>
    </source>
</evidence>
<proteinExistence type="predicted"/>
<dbReference type="Gene3D" id="2.60.40.10">
    <property type="entry name" value="Immunoglobulins"/>
    <property type="match status" value="1"/>
</dbReference>
<dbReference type="InterPro" id="IPR014756">
    <property type="entry name" value="Ig_E-set"/>
</dbReference>
<dbReference type="RefSeq" id="WP_066660342.1">
    <property type="nucleotide sequence ID" value="NZ_CBCSCL010000004.1"/>
</dbReference>
<dbReference type="Pfam" id="PF01833">
    <property type="entry name" value="TIG"/>
    <property type="match status" value="1"/>
</dbReference>
<feature type="domain" description="IPT/TIG" evidence="2">
    <location>
        <begin position="346"/>
        <end position="431"/>
    </location>
</feature>
<dbReference type="Proteomes" id="UP000091926">
    <property type="component" value="Chromosome"/>
</dbReference>
<name>A0A193GG15_9BORD</name>
<feature type="chain" id="PRO_5008258944" description="IPT/TIG domain-containing protein" evidence="1">
    <location>
        <begin position="23"/>
        <end position="436"/>
    </location>
</feature>
<gene>
    <name evidence="3" type="ORF">BAU07_17955</name>
</gene>
<organism evidence="3 4">
    <name type="scientific">Bordetella flabilis</name>
    <dbReference type="NCBI Taxonomy" id="463014"/>
    <lineage>
        <taxon>Bacteria</taxon>
        <taxon>Pseudomonadati</taxon>
        <taxon>Pseudomonadota</taxon>
        <taxon>Betaproteobacteria</taxon>
        <taxon>Burkholderiales</taxon>
        <taxon>Alcaligenaceae</taxon>
        <taxon>Bordetella</taxon>
    </lineage>
</organism>
<dbReference type="InterPro" id="IPR002909">
    <property type="entry name" value="IPT_dom"/>
</dbReference>
<keyword evidence="4" id="KW-1185">Reference proteome</keyword>
<feature type="signal peptide" evidence="1">
    <location>
        <begin position="1"/>
        <end position="22"/>
    </location>
</feature>
<evidence type="ECO:0000256" key="1">
    <source>
        <dbReference type="SAM" id="SignalP"/>
    </source>
</evidence>
<sequence length="436" mass="43962">MGPALVTLAVVAAMVLPGLAQATLGNKAIGNVFAYEGQDPNRIAFTPDGSKAYVTNALSDTVSVIDTRQGAETGIIKLPAGSTPANIAVSPDGRKAYVLNLGSHTVAVIDTTTDTVGKQGNVLKYQGSNPYGIAFHPDPARHLAYVTNNDASATVSVIDTSSDTQTGTIAGYAPGQGAHGVAFSPDGTMAYVATATSVAVIDVANARQSRQIAGYAGTTPLNVAFVSNAKAYVTNQESASVSVIDAASNRQIGTIEGFTGTYPAVVAVAPNGASAYVTGYGSDSVSVIDTGKDRQTGTVDMGQFKGLHPNGVAFRPDPNPDKAGDIAYVANNGSNSVSIIQVERAAAIIATILPATGTTLGGTNVTITGSNLTDSTGVTFAGTPGTNLNVVSNTELTVVTPPAPGGMPAAVDVVVQNGGGQGEAKGGYTYTTLFSR</sequence>
<keyword evidence="1" id="KW-0732">Signal</keyword>
<dbReference type="InterPro" id="IPR011045">
    <property type="entry name" value="N2O_reductase_N"/>
</dbReference>
<accession>A0A193GG15</accession>
<dbReference type="NCBIfam" id="TIGR02276">
    <property type="entry name" value="beta_rpt_yvtn"/>
    <property type="match status" value="4"/>
</dbReference>
<dbReference type="AlphaFoldDB" id="A0A193GG15"/>
<dbReference type="KEGG" id="bfz:BAU07_17955"/>
<dbReference type="SUPFAM" id="SSF81296">
    <property type="entry name" value="E set domains"/>
    <property type="match status" value="1"/>
</dbReference>
<dbReference type="PANTHER" id="PTHR47197:SF3">
    <property type="entry name" value="DIHYDRO-HEME D1 DEHYDROGENASE"/>
    <property type="match status" value="1"/>
</dbReference>
<protein>
    <recommendedName>
        <fullName evidence="2">IPT/TIG domain-containing protein</fullName>
    </recommendedName>
</protein>
<dbReference type="InterPro" id="IPR013783">
    <property type="entry name" value="Ig-like_fold"/>
</dbReference>
<dbReference type="PANTHER" id="PTHR47197">
    <property type="entry name" value="PROTEIN NIRF"/>
    <property type="match status" value="1"/>
</dbReference>
<dbReference type="CDD" id="cd00102">
    <property type="entry name" value="IPT"/>
    <property type="match status" value="1"/>
</dbReference>